<reference evidence="2 3" key="2">
    <citation type="submission" date="2015-12" db="EMBL/GenBank/DDBJ databases">
        <title>Draft Genome Sequence of Desulfitobacterium hafniense Strain DH, a Sulfate-reducing Bacterium Isolated from Paddy Soils.</title>
        <authorList>
            <person name="Bao P."/>
            <person name="Zhang X."/>
            <person name="Li G."/>
        </authorList>
    </citation>
    <scope>NUCLEOTIDE SEQUENCE [LARGE SCALE GENOMIC DNA]</scope>
    <source>
        <strain evidence="2 3">DH</strain>
    </source>
</reference>
<dbReference type="InterPro" id="IPR036388">
    <property type="entry name" value="WH-like_DNA-bd_sf"/>
</dbReference>
<dbReference type="PROSITE" id="PS51197">
    <property type="entry name" value="HTH_RRF2_2"/>
    <property type="match status" value="1"/>
</dbReference>
<name>A0A098AY78_DESHA</name>
<dbReference type="InterPro" id="IPR036390">
    <property type="entry name" value="WH_DNA-bd_sf"/>
</dbReference>
<dbReference type="PANTHER" id="PTHR33221:SF15">
    <property type="entry name" value="HTH-TYPE TRANSCRIPTIONAL REGULATOR YWGB-RELATED"/>
    <property type="match status" value="1"/>
</dbReference>
<dbReference type="RefSeq" id="WP_058491344.1">
    <property type="nucleotide sequence ID" value="NZ_JAYFNZ010000034.1"/>
</dbReference>
<dbReference type="EMBL" id="LK996017">
    <property type="protein sequence ID" value="CDX01578.1"/>
    <property type="molecule type" value="Genomic_DNA"/>
</dbReference>
<evidence type="ECO:0000313" key="3">
    <source>
        <dbReference type="Proteomes" id="UP000054623"/>
    </source>
</evidence>
<dbReference type="Pfam" id="PF02082">
    <property type="entry name" value="Rrf2"/>
    <property type="match status" value="1"/>
</dbReference>
<gene>
    <name evidence="2" type="ORF">AT727_05030</name>
    <name evidence="1" type="ORF">DPCES_1691</name>
</gene>
<dbReference type="Proteomes" id="UP000054623">
    <property type="component" value="Unassembled WGS sequence"/>
</dbReference>
<accession>A0A098AY78</accession>
<dbReference type="SUPFAM" id="SSF46785">
    <property type="entry name" value="Winged helix' DNA-binding domain"/>
    <property type="match status" value="1"/>
</dbReference>
<dbReference type="EMBL" id="LOCK01000028">
    <property type="protein sequence ID" value="KTE90964.1"/>
    <property type="molecule type" value="Genomic_DNA"/>
</dbReference>
<protein>
    <submittedName>
        <fullName evidence="2">Rrf2 family transcriptional regulator</fullName>
    </submittedName>
    <submittedName>
        <fullName evidence="1">Transcriptional regulator, Rrf2</fullName>
    </submittedName>
</protein>
<dbReference type="InterPro" id="IPR000944">
    <property type="entry name" value="Tscrpt_reg_Rrf2"/>
</dbReference>
<dbReference type="AlphaFoldDB" id="A0A098AY78"/>
<evidence type="ECO:0000313" key="1">
    <source>
        <dbReference type="EMBL" id="CDX01578.1"/>
    </source>
</evidence>
<dbReference type="GO" id="GO:0005829">
    <property type="term" value="C:cytosol"/>
    <property type="evidence" value="ECO:0007669"/>
    <property type="project" value="TreeGrafter"/>
</dbReference>
<dbReference type="OrthoDB" id="213028at2"/>
<dbReference type="PANTHER" id="PTHR33221">
    <property type="entry name" value="WINGED HELIX-TURN-HELIX TRANSCRIPTIONAL REGULATOR, RRF2 FAMILY"/>
    <property type="match status" value="1"/>
</dbReference>
<organism evidence="1">
    <name type="scientific">Desulfitobacterium hafniense</name>
    <name type="common">Desulfitobacterium frappieri</name>
    <dbReference type="NCBI Taxonomy" id="49338"/>
    <lineage>
        <taxon>Bacteria</taxon>
        <taxon>Bacillati</taxon>
        <taxon>Bacillota</taxon>
        <taxon>Clostridia</taxon>
        <taxon>Eubacteriales</taxon>
        <taxon>Desulfitobacteriaceae</taxon>
        <taxon>Desulfitobacterium</taxon>
    </lineage>
</organism>
<sequence>MQLSSRFPVAVQILIIIAWCPEDVKVTSEALAVSVNTNPVLIRRIMGYLKKAGLIAISSGTGGAKLTRSTEEITLLAVYRAVELTDQHALFGLHAYPNAYCPIGCRINDVLRPPLEEARNALEGSLAKVTIQELLSSFPPFDYAILKHLKL</sequence>
<dbReference type="Gene3D" id="1.10.10.10">
    <property type="entry name" value="Winged helix-like DNA-binding domain superfamily/Winged helix DNA-binding domain"/>
    <property type="match status" value="1"/>
</dbReference>
<dbReference type="PATRIC" id="fig|49338.4.peg.1815"/>
<proteinExistence type="predicted"/>
<dbReference type="GO" id="GO:0003700">
    <property type="term" value="F:DNA-binding transcription factor activity"/>
    <property type="evidence" value="ECO:0007669"/>
    <property type="project" value="TreeGrafter"/>
</dbReference>
<reference evidence="1" key="1">
    <citation type="submission" date="2014-07" db="EMBL/GenBank/DDBJ databases">
        <authorList>
            <person name="Hornung V.Bastian."/>
        </authorList>
    </citation>
    <scope>NUCLEOTIDE SEQUENCE</scope>
    <source>
        <strain evidence="1">PCE-S</strain>
    </source>
</reference>
<evidence type="ECO:0000313" key="2">
    <source>
        <dbReference type="EMBL" id="KTE90964.1"/>
    </source>
</evidence>